<organism evidence="2 3">
    <name type="scientific">Thermococcus kodakarensis (strain ATCC BAA-918 / JCM 12380 / KOD1)</name>
    <name type="common">Pyrococcus kodakaraensis (strain KOD1)</name>
    <dbReference type="NCBI Taxonomy" id="69014"/>
    <lineage>
        <taxon>Archaea</taxon>
        <taxon>Methanobacteriati</taxon>
        <taxon>Methanobacteriota</taxon>
        <taxon>Thermococci</taxon>
        <taxon>Thermococcales</taxon>
        <taxon>Thermococcaceae</taxon>
        <taxon>Thermococcus</taxon>
    </lineage>
</organism>
<protein>
    <submittedName>
        <fullName evidence="2">Predicted transcription regulator, SpoVT/AbrB family</fullName>
    </submittedName>
</protein>
<dbReference type="Gene3D" id="2.10.260.10">
    <property type="match status" value="1"/>
</dbReference>
<dbReference type="GO" id="GO:0003677">
    <property type="term" value="F:DNA binding"/>
    <property type="evidence" value="ECO:0007669"/>
    <property type="project" value="InterPro"/>
</dbReference>
<dbReference type="RefSeq" id="WP_011249364.1">
    <property type="nucleotide sequence ID" value="NC_006624.1"/>
</dbReference>
<evidence type="ECO:0000313" key="2">
    <source>
        <dbReference type="EMBL" id="BAD84598.1"/>
    </source>
</evidence>
<dbReference type="SUPFAM" id="SSF89447">
    <property type="entry name" value="AbrB/MazE/MraZ-like"/>
    <property type="match status" value="1"/>
</dbReference>
<name>Q5JD20_THEKO</name>
<dbReference type="KEGG" id="tko:TK0409"/>
<proteinExistence type="predicted"/>
<dbReference type="PATRIC" id="fig|69014.16.peg.402"/>
<dbReference type="OrthoDB" id="87832at2157"/>
<dbReference type="InterPro" id="IPR016752">
    <property type="entry name" value="UCP019240_SpoVT/AbrB-related"/>
</dbReference>
<dbReference type="InParanoid" id="Q5JD20"/>
<dbReference type="Proteomes" id="UP000000536">
    <property type="component" value="Chromosome"/>
</dbReference>
<dbReference type="AlphaFoldDB" id="Q5JD20"/>
<dbReference type="PANTHER" id="PTHR34860:SF6">
    <property type="entry name" value="REPRESSOR-LIKE PROTEIN SSO7C3"/>
    <property type="match status" value="1"/>
</dbReference>
<dbReference type="InterPro" id="IPR037914">
    <property type="entry name" value="SpoVT-AbrB_sf"/>
</dbReference>
<dbReference type="SMART" id="SM00966">
    <property type="entry name" value="SpoVT_AbrB"/>
    <property type="match status" value="1"/>
</dbReference>
<dbReference type="EnsemblBacteria" id="BAD84598">
    <property type="protein sequence ID" value="BAD84598"/>
    <property type="gene ID" value="TK0409"/>
</dbReference>
<dbReference type="InterPro" id="IPR052975">
    <property type="entry name" value="Repressor-like_regulatory"/>
</dbReference>
<sequence>MKETKEPLAKFHARLDKEGRIAIPKTIREALNIEKNDYVEVIVRKIEINPEKSIIKVLKQGYLVARVGAKGLIFLPADLKRDFDLHEKDIIEVLLLGYHKFDELVSEKGKKLLSKVQTSGKWIEVKQDELIPEDKVMKHFTYVFV</sequence>
<dbReference type="PIRSF" id="PIRSF019240">
    <property type="entry name" value="UCP019240_SpoVT/AbrB-related"/>
    <property type="match status" value="1"/>
</dbReference>
<keyword evidence="3" id="KW-1185">Reference proteome</keyword>
<dbReference type="NCBIfam" id="TIGR01439">
    <property type="entry name" value="lp_hng_hel_AbrB"/>
    <property type="match status" value="1"/>
</dbReference>
<dbReference type="InterPro" id="IPR007159">
    <property type="entry name" value="SpoVT-AbrB_dom"/>
</dbReference>
<reference evidence="2 3" key="1">
    <citation type="journal article" date="2005" name="Genome Res.">
        <title>Complete genome sequence of the hyperthermophilic archaeon Thermococcus kodakaraensis KOD1 and comparison with Pyrococcus genomes.</title>
        <authorList>
            <person name="Fukui T."/>
            <person name="Atomi H."/>
            <person name="Kanai T."/>
            <person name="Matsumi R."/>
            <person name="Fujiwara S."/>
            <person name="Imanaka T."/>
        </authorList>
    </citation>
    <scope>NUCLEOTIDE SEQUENCE [LARGE SCALE GENOMIC DNA]</scope>
    <source>
        <strain evidence="3">ATCC BAA-918 / JCM 12380 / KOD1</strain>
    </source>
</reference>
<dbReference type="PANTHER" id="PTHR34860">
    <property type="entry name" value="REPRESSOR-LIKE PROTEIN SSO7C3"/>
    <property type="match status" value="1"/>
</dbReference>
<dbReference type="PhylomeDB" id="Q5JD20"/>
<gene>
    <name evidence="2" type="ordered locus">TK0409</name>
</gene>
<accession>Q5JD20</accession>
<dbReference type="EMBL" id="AP006878">
    <property type="protein sequence ID" value="BAD84598.1"/>
    <property type="molecule type" value="Genomic_DNA"/>
</dbReference>
<evidence type="ECO:0000313" key="3">
    <source>
        <dbReference type="Proteomes" id="UP000000536"/>
    </source>
</evidence>
<dbReference type="GeneID" id="78446918"/>
<dbReference type="HOGENOM" id="CLU_149113_0_0_2"/>
<dbReference type="eggNOG" id="arCOG03936">
    <property type="taxonomic scope" value="Archaea"/>
</dbReference>
<feature type="domain" description="SpoVT-AbrB" evidence="1">
    <location>
        <begin position="13"/>
        <end position="56"/>
    </location>
</feature>
<evidence type="ECO:0000259" key="1">
    <source>
        <dbReference type="SMART" id="SM00966"/>
    </source>
</evidence>
<dbReference type="Pfam" id="PF04014">
    <property type="entry name" value="MazE_antitoxin"/>
    <property type="match status" value="1"/>
</dbReference>